<gene>
    <name evidence="3" type="ORF">BCR42DRAFT_404325</name>
</gene>
<dbReference type="InterPro" id="IPR051726">
    <property type="entry name" value="Chitin_Synth_Reg"/>
</dbReference>
<organism evidence="3 4">
    <name type="scientific">Absidia repens</name>
    <dbReference type="NCBI Taxonomy" id="90262"/>
    <lineage>
        <taxon>Eukaryota</taxon>
        <taxon>Fungi</taxon>
        <taxon>Fungi incertae sedis</taxon>
        <taxon>Mucoromycota</taxon>
        <taxon>Mucoromycotina</taxon>
        <taxon>Mucoromycetes</taxon>
        <taxon>Mucorales</taxon>
        <taxon>Cunninghamellaceae</taxon>
        <taxon>Absidia</taxon>
    </lineage>
</organism>
<feature type="region of interest" description="Disordered" evidence="2">
    <location>
        <begin position="383"/>
        <end position="409"/>
    </location>
</feature>
<evidence type="ECO:0000313" key="4">
    <source>
        <dbReference type="Proteomes" id="UP000193560"/>
    </source>
</evidence>
<evidence type="ECO:0008006" key="5">
    <source>
        <dbReference type="Google" id="ProtNLM"/>
    </source>
</evidence>
<dbReference type="STRING" id="90262.A0A1X2IW18"/>
<dbReference type="EMBL" id="MCGE01000003">
    <property type="protein sequence ID" value="ORZ23237.1"/>
    <property type="molecule type" value="Genomic_DNA"/>
</dbReference>
<dbReference type="AlphaFoldDB" id="A0A1X2IW18"/>
<dbReference type="SUPFAM" id="SSF81901">
    <property type="entry name" value="HCP-like"/>
    <property type="match status" value="2"/>
</dbReference>
<evidence type="ECO:0000256" key="2">
    <source>
        <dbReference type="SAM" id="MobiDB-lite"/>
    </source>
</evidence>
<dbReference type="PANTHER" id="PTHR46430">
    <property type="entry name" value="PROTEIN SKT5-RELATED"/>
    <property type="match status" value="1"/>
</dbReference>
<reference evidence="3 4" key="1">
    <citation type="submission" date="2016-07" db="EMBL/GenBank/DDBJ databases">
        <title>Pervasive Adenine N6-methylation of Active Genes in Fungi.</title>
        <authorList>
            <consortium name="DOE Joint Genome Institute"/>
            <person name="Mondo S.J."/>
            <person name="Dannebaum R.O."/>
            <person name="Kuo R.C."/>
            <person name="Labutti K."/>
            <person name="Haridas S."/>
            <person name="Kuo A."/>
            <person name="Salamov A."/>
            <person name="Ahrendt S.R."/>
            <person name="Lipzen A."/>
            <person name="Sullivan W."/>
            <person name="Andreopoulos W.B."/>
            <person name="Clum A."/>
            <person name="Lindquist E."/>
            <person name="Daum C."/>
            <person name="Ramamoorthy G.K."/>
            <person name="Gryganskyi A."/>
            <person name="Culley D."/>
            <person name="Magnuson J.K."/>
            <person name="James T.Y."/>
            <person name="O'Malley M.A."/>
            <person name="Stajich J.E."/>
            <person name="Spatafora J.W."/>
            <person name="Visel A."/>
            <person name="Grigoriev I.V."/>
        </authorList>
    </citation>
    <scope>NUCLEOTIDE SEQUENCE [LARGE SCALE GENOMIC DNA]</scope>
    <source>
        <strain evidence="3 4">NRRL 1336</strain>
    </source>
</reference>
<feature type="compositionally biased region" description="Low complexity" evidence="2">
    <location>
        <begin position="182"/>
        <end position="214"/>
    </location>
</feature>
<keyword evidence="1" id="KW-0677">Repeat</keyword>
<feature type="compositionally biased region" description="Basic residues" evidence="2">
    <location>
        <begin position="162"/>
        <end position="171"/>
    </location>
</feature>
<evidence type="ECO:0000256" key="1">
    <source>
        <dbReference type="ARBA" id="ARBA00022737"/>
    </source>
</evidence>
<dbReference type="Gene3D" id="1.25.40.10">
    <property type="entry name" value="Tetratricopeptide repeat domain"/>
    <property type="match status" value="2"/>
</dbReference>
<keyword evidence="4" id="KW-1185">Reference proteome</keyword>
<dbReference type="InterPro" id="IPR006597">
    <property type="entry name" value="Sel1-like"/>
</dbReference>
<dbReference type="SMART" id="SM00671">
    <property type="entry name" value="SEL1"/>
    <property type="match status" value="7"/>
</dbReference>
<dbReference type="PANTHER" id="PTHR46430:SF1">
    <property type="entry name" value="CHITIN SYNTHASE REGULATOR SKT5-RELATED"/>
    <property type="match status" value="1"/>
</dbReference>
<proteinExistence type="predicted"/>
<feature type="compositionally biased region" description="Polar residues" evidence="2">
    <location>
        <begin position="69"/>
        <end position="84"/>
    </location>
</feature>
<sequence length="627" mass="69585">MTKEEHKQSSQDESDWSQWFDDEFSTIYRQYQQQQHQEEVSIIKPVSASQLSTLHGSPPLHHDNDTIQKHPNTSIPPSLTSNMSSVSDQLNVAAKHISHPPRQVEVRTIQPFPWPESVNQIHGWCKMAKKSKDSKSQVELCRRLLATLAVNDANLSQEQIKPKFRRHPSLHSRKDAPAPPHSLESSLLSLPSLSNTNTSNSTSTSTRTSMSSLSSSSSLSAFSTLVATSTPIAFAEQNRIRHVMMRECLRILKRQSIGQGLGKGGDSEAQFILANCYGVGHLGLTEDHKKAFQWYMQASKQAHPEATYRTAVCYELGIGTRKDGQRAMIFYRKSAHLAHAGSMYKLGIILLRGYYHTTPLPREAISWLQRAVSHIIANSDTITTPSQRKSTTTTSTTPSSLCSSPSSTSLSSEYLTNLRHRRSITVGTSSQALHHQAPHALHALAMIQMNGEVGDTTSLIADPGYAIELLHHAAKRDHIPSQLQLGQCFEHGKWVPIDEALSIYWFTRAAQLGSPEACMAISGWYLTGTTDNRILPPSDRQAYLWARRAITLSTAATHLADQCTMAKAHFAVAVFIERGMNLEDGLLDKKSSTKKARSWMLKAAALGHVGASRWLKAKKKNDGQKYI</sequence>
<name>A0A1X2IW18_9FUNG</name>
<feature type="region of interest" description="Disordered" evidence="2">
    <location>
        <begin position="51"/>
        <end position="84"/>
    </location>
</feature>
<dbReference type="InterPro" id="IPR011990">
    <property type="entry name" value="TPR-like_helical_dom_sf"/>
</dbReference>
<feature type="region of interest" description="Disordered" evidence="2">
    <location>
        <begin position="159"/>
        <end position="214"/>
    </location>
</feature>
<dbReference type="Proteomes" id="UP000193560">
    <property type="component" value="Unassembled WGS sequence"/>
</dbReference>
<accession>A0A1X2IW18</accession>
<dbReference type="OrthoDB" id="272077at2759"/>
<dbReference type="Pfam" id="PF08238">
    <property type="entry name" value="Sel1"/>
    <property type="match status" value="7"/>
</dbReference>
<comment type="caution">
    <text evidence="3">The sequence shown here is derived from an EMBL/GenBank/DDBJ whole genome shotgun (WGS) entry which is preliminary data.</text>
</comment>
<evidence type="ECO:0000313" key="3">
    <source>
        <dbReference type="EMBL" id="ORZ23237.1"/>
    </source>
</evidence>
<protein>
    <recommendedName>
        <fullName evidence="5">HCP-like protein</fullName>
    </recommendedName>
</protein>